<dbReference type="CDD" id="cd21175">
    <property type="entry name" value="LPMO_AA9"/>
    <property type="match status" value="1"/>
</dbReference>
<evidence type="ECO:0000256" key="14">
    <source>
        <dbReference type="SAM" id="MobiDB-lite"/>
    </source>
</evidence>
<protein>
    <recommendedName>
        <fullName evidence="13">AA9 family lytic polysaccharide monooxygenase</fullName>
        <ecNumber evidence="13">1.14.99.56</ecNumber>
    </recommendedName>
    <alternativeName>
        <fullName evidence="13">Endo-beta-1,4-glucanase</fullName>
    </alternativeName>
    <alternativeName>
        <fullName evidence="13">Glycosyl hydrolase 61 family protein</fullName>
    </alternativeName>
</protein>
<keyword evidence="7" id="KW-0186">Copper</keyword>
<organism evidence="17 18">
    <name type="scientific">Rhizophlyctis rosea</name>
    <dbReference type="NCBI Taxonomy" id="64517"/>
    <lineage>
        <taxon>Eukaryota</taxon>
        <taxon>Fungi</taxon>
        <taxon>Fungi incertae sedis</taxon>
        <taxon>Chytridiomycota</taxon>
        <taxon>Chytridiomycota incertae sedis</taxon>
        <taxon>Chytridiomycetes</taxon>
        <taxon>Rhizophlyctidales</taxon>
        <taxon>Rhizophlyctidaceae</taxon>
        <taxon>Rhizophlyctis</taxon>
    </lineage>
</organism>
<dbReference type="Pfam" id="PF03443">
    <property type="entry name" value="AA9"/>
    <property type="match status" value="1"/>
</dbReference>
<dbReference type="GO" id="GO:0030248">
    <property type="term" value="F:cellulose binding"/>
    <property type="evidence" value="ECO:0007669"/>
    <property type="project" value="UniProtKB-UniRule"/>
</dbReference>
<evidence type="ECO:0000313" key="17">
    <source>
        <dbReference type="EMBL" id="KAJ3047548.1"/>
    </source>
</evidence>
<comment type="caution">
    <text evidence="17">The sequence shown here is derived from an EMBL/GenBank/DDBJ whole genome shotgun (WGS) entry which is preliminary data.</text>
</comment>
<keyword evidence="6" id="KW-0560">Oxidoreductase</keyword>
<evidence type="ECO:0000256" key="6">
    <source>
        <dbReference type="ARBA" id="ARBA00023002"/>
    </source>
</evidence>
<evidence type="ECO:0000256" key="3">
    <source>
        <dbReference type="ARBA" id="ARBA00022723"/>
    </source>
</evidence>
<evidence type="ECO:0000256" key="12">
    <source>
        <dbReference type="ARBA" id="ARBA00044502"/>
    </source>
</evidence>
<dbReference type="PANTHER" id="PTHR33353">
    <property type="entry name" value="PUTATIVE (AFU_ORTHOLOGUE AFUA_1G12560)-RELATED"/>
    <property type="match status" value="1"/>
</dbReference>
<dbReference type="InterPro" id="IPR005103">
    <property type="entry name" value="AA9_LPMO"/>
</dbReference>
<evidence type="ECO:0000256" key="11">
    <source>
        <dbReference type="ARBA" id="ARBA00023326"/>
    </source>
</evidence>
<dbReference type="Proteomes" id="UP001212841">
    <property type="component" value="Unassembled WGS sequence"/>
</dbReference>
<comment type="function">
    <text evidence="13">Lytic polysaccharide monooxygenase (LMPO) that depolymerizes crystalline and amorphous polysaccharides via the oxidation of scissile alpha- or beta-(1-4)-glycosidic bonds, yielding C1 and/or C4 oxidation products. Catalysis by LPMOs requires the reduction of the active-site copper from Cu(II) to Cu(I) by a reducing agent and H(2)O(2) or O(2) as a cosubstrate.</text>
</comment>
<keyword evidence="18" id="KW-1185">Reference proteome</keyword>
<keyword evidence="9 13" id="KW-1015">Disulfide bond</keyword>
<evidence type="ECO:0000256" key="10">
    <source>
        <dbReference type="ARBA" id="ARBA00023277"/>
    </source>
</evidence>
<accession>A0AAD5S834</accession>
<dbReference type="Gene3D" id="2.70.50.70">
    <property type="match status" value="1"/>
</dbReference>
<keyword evidence="2 13" id="KW-0964">Secreted</keyword>
<dbReference type="GO" id="GO:0008810">
    <property type="term" value="F:cellulase activity"/>
    <property type="evidence" value="ECO:0007669"/>
    <property type="project" value="UniProtKB-UniRule"/>
</dbReference>
<feature type="region of interest" description="Disordered" evidence="14">
    <location>
        <begin position="301"/>
        <end position="355"/>
    </location>
</feature>
<evidence type="ECO:0000256" key="4">
    <source>
        <dbReference type="ARBA" id="ARBA00022729"/>
    </source>
</evidence>
<dbReference type="EC" id="1.14.99.56" evidence="13"/>
<reference evidence="17" key="1">
    <citation type="submission" date="2020-05" db="EMBL/GenBank/DDBJ databases">
        <title>Phylogenomic resolution of chytrid fungi.</title>
        <authorList>
            <person name="Stajich J.E."/>
            <person name="Amses K."/>
            <person name="Simmons R."/>
            <person name="Seto K."/>
            <person name="Myers J."/>
            <person name="Bonds A."/>
            <person name="Quandt C.A."/>
            <person name="Barry K."/>
            <person name="Liu P."/>
            <person name="Grigoriev I."/>
            <person name="Longcore J.E."/>
            <person name="James T.Y."/>
        </authorList>
    </citation>
    <scope>NUCLEOTIDE SEQUENCE</scope>
    <source>
        <strain evidence="17">JEL0318</strain>
    </source>
</reference>
<evidence type="ECO:0000256" key="15">
    <source>
        <dbReference type="SAM" id="SignalP"/>
    </source>
</evidence>
<dbReference type="SUPFAM" id="SSF57180">
    <property type="entry name" value="Cellulose-binding domain"/>
    <property type="match status" value="1"/>
</dbReference>
<feature type="chain" id="PRO_5042113713" description="AA9 family lytic polysaccharide monooxygenase" evidence="15">
    <location>
        <begin position="17"/>
        <end position="393"/>
    </location>
</feature>
<sequence length="393" mass="41042">MKAVLALPLLAAAASAHTLVRSVYVNGVDQGTGYGIRPPAFNGPPLANGQGGQGAGYQNSPVRDLTSSDMQCNVLGDIPAADTINVVPGDIVSFEWGHESRLSSDDTIDKSHVGAVLVYISEYPLTSNNWVKIFEEGEYAKGQWAVVPKLTGNKGVHSVRIPAGLKPGNYILRPELITLHEAEVSHVANANRGNQLYMECIQIKVGGSGTVSLPSGVSFPGAYSYSDPGIVYNVYYTSAGAPAYKVPGPTVWSGAAASVANPALGAKKGALTVSGWNTWVGKDRTVTWVNNGVTSKSAYVPNWGQTAPPRTTTQAPPVTTTSTPPVTTTTPVRTTTPPPVTTTTTRATTTTTRGGGSGAALYGQCGGKNWTGPTTCAQGTCKFSNDYYSQCLN</sequence>
<comment type="subcellular location">
    <subcellularLocation>
        <location evidence="1 13">Secreted</location>
    </subcellularLocation>
</comment>
<dbReference type="GO" id="GO:0004497">
    <property type="term" value="F:monooxygenase activity"/>
    <property type="evidence" value="ECO:0007669"/>
    <property type="project" value="UniProtKB-KW"/>
</dbReference>
<evidence type="ECO:0000256" key="1">
    <source>
        <dbReference type="ARBA" id="ARBA00004613"/>
    </source>
</evidence>
<comment type="similarity">
    <text evidence="12">Belongs to the polysaccharide monooxygenase AA9 family.</text>
</comment>
<feature type="compositionally biased region" description="Low complexity" evidence="14">
    <location>
        <begin position="306"/>
        <end position="352"/>
    </location>
</feature>
<dbReference type="GO" id="GO:0046872">
    <property type="term" value="F:metal ion binding"/>
    <property type="evidence" value="ECO:0007669"/>
    <property type="project" value="UniProtKB-KW"/>
</dbReference>
<keyword evidence="8" id="KW-0503">Monooxygenase</keyword>
<comment type="domain">
    <text evidence="13">Has a modular structure: an endo-beta-1,4-glucanase catalytic module at the N-terminus, a linker rich in serines and threonines, and a C-terminal carbohydrate-binding module (CBM).</text>
</comment>
<name>A0AAD5S834_9FUNG</name>
<dbReference type="PROSITE" id="PS00562">
    <property type="entry name" value="CBM1_1"/>
    <property type="match status" value="1"/>
</dbReference>
<dbReference type="PANTHER" id="PTHR33353:SF17">
    <property type="entry name" value="ENDO-BETA-1,4-GLUCANASE D"/>
    <property type="match status" value="1"/>
</dbReference>
<dbReference type="Pfam" id="PF00734">
    <property type="entry name" value="CBM_1"/>
    <property type="match status" value="1"/>
</dbReference>
<keyword evidence="3" id="KW-0479">Metal-binding</keyword>
<dbReference type="GO" id="GO:0030245">
    <property type="term" value="P:cellulose catabolic process"/>
    <property type="evidence" value="ECO:0007669"/>
    <property type="project" value="UniProtKB-UniRule"/>
</dbReference>
<feature type="region of interest" description="Disordered" evidence="14">
    <location>
        <begin position="39"/>
        <end position="58"/>
    </location>
</feature>
<keyword evidence="10 13" id="KW-0119">Carbohydrate metabolism</keyword>
<gene>
    <name evidence="17" type="ORF">HK097_011443</name>
</gene>
<dbReference type="PROSITE" id="PS51164">
    <property type="entry name" value="CBM1_2"/>
    <property type="match status" value="1"/>
</dbReference>
<evidence type="ECO:0000259" key="16">
    <source>
        <dbReference type="PROSITE" id="PS51164"/>
    </source>
</evidence>
<evidence type="ECO:0000256" key="5">
    <source>
        <dbReference type="ARBA" id="ARBA00023001"/>
    </source>
</evidence>
<dbReference type="AlphaFoldDB" id="A0AAD5S834"/>
<proteinExistence type="inferred from homology"/>
<keyword evidence="11 13" id="KW-0624">Polysaccharide degradation</keyword>
<evidence type="ECO:0000256" key="2">
    <source>
        <dbReference type="ARBA" id="ARBA00022525"/>
    </source>
</evidence>
<evidence type="ECO:0000256" key="7">
    <source>
        <dbReference type="ARBA" id="ARBA00023008"/>
    </source>
</evidence>
<dbReference type="InterPro" id="IPR049892">
    <property type="entry name" value="AA9"/>
</dbReference>
<evidence type="ECO:0000256" key="8">
    <source>
        <dbReference type="ARBA" id="ARBA00023033"/>
    </source>
</evidence>
<feature type="domain" description="CBM1" evidence="16">
    <location>
        <begin position="357"/>
        <end position="392"/>
    </location>
</feature>
<dbReference type="SMART" id="SM00236">
    <property type="entry name" value="fCBD"/>
    <property type="match status" value="1"/>
</dbReference>
<keyword evidence="4 15" id="KW-0732">Signal</keyword>
<evidence type="ECO:0000256" key="13">
    <source>
        <dbReference type="RuleBase" id="RU368122"/>
    </source>
</evidence>
<comment type="catalytic activity">
    <reaction evidence="13">
        <text>[(1-&gt;4)-beta-D-glucosyl]n+m + reduced acceptor + O2 = 4-dehydro-beta-D-glucosyl-[(1-&gt;4)-beta-D-glucosyl]n-1 + [(1-&gt;4)-beta-D-glucosyl]m + acceptor + H2O.</text>
        <dbReference type="EC" id="1.14.99.56"/>
    </reaction>
</comment>
<dbReference type="GO" id="GO:0005576">
    <property type="term" value="C:extracellular region"/>
    <property type="evidence" value="ECO:0007669"/>
    <property type="project" value="UniProtKB-SubCell"/>
</dbReference>
<evidence type="ECO:0000313" key="18">
    <source>
        <dbReference type="Proteomes" id="UP001212841"/>
    </source>
</evidence>
<dbReference type="InterPro" id="IPR000254">
    <property type="entry name" value="CBD"/>
</dbReference>
<evidence type="ECO:0000256" key="9">
    <source>
        <dbReference type="ARBA" id="ARBA00023157"/>
    </source>
</evidence>
<keyword evidence="5 13" id="KW-0136">Cellulose degradation</keyword>
<dbReference type="InterPro" id="IPR035971">
    <property type="entry name" value="CBD_sf"/>
</dbReference>
<feature type="signal peptide" evidence="15">
    <location>
        <begin position="1"/>
        <end position="16"/>
    </location>
</feature>
<dbReference type="EMBL" id="JADGJD010000942">
    <property type="protein sequence ID" value="KAJ3047548.1"/>
    <property type="molecule type" value="Genomic_DNA"/>
</dbReference>